<dbReference type="InterPro" id="IPR041492">
    <property type="entry name" value="HAD_2"/>
</dbReference>
<name>A0A140L0K1_9FIRM</name>
<organism evidence="1 2">
    <name type="scientific">Thermotalea metallivorans</name>
    <dbReference type="NCBI Taxonomy" id="520762"/>
    <lineage>
        <taxon>Bacteria</taxon>
        <taxon>Bacillati</taxon>
        <taxon>Bacillota</taxon>
        <taxon>Clostridia</taxon>
        <taxon>Peptostreptococcales</taxon>
        <taxon>Thermotaleaceae</taxon>
        <taxon>Thermotalea</taxon>
    </lineage>
</organism>
<dbReference type="InterPro" id="IPR006439">
    <property type="entry name" value="HAD-SF_hydro_IA"/>
</dbReference>
<dbReference type="Proteomes" id="UP000070456">
    <property type="component" value="Unassembled WGS sequence"/>
</dbReference>
<dbReference type="PANTHER" id="PTHR18901">
    <property type="entry name" value="2-DEOXYGLUCOSE-6-PHOSPHATE PHOSPHATASE 2"/>
    <property type="match status" value="1"/>
</dbReference>
<dbReference type="SUPFAM" id="SSF56784">
    <property type="entry name" value="HAD-like"/>
    <property type="match status" value="1"/>
</dbReference>
<reference evidence="1 2" key="1">
    <citation type="submission" date="2015-12" db="EMBL/GenBank/DDBJ databases">
        <title>Draft genome sequence of the thermoanaerobe Thermotalea metallivorans, an isolate from the runoff channel of the Great Artesian Basin, Australia.</title>
        <authorList>
            <person name="Patel B.K."/>
        </authorList>
    </citation>
    <scope>NUCLEOTIDE SEQUENCE [LARGE SCALE GENOMIC DNA]</scope>
    <source>
        <strain evidence="1 2">B2-1</strain>
    </source>
</reference>
<dbReference type="NCBIfam" id="TIGR01509">
    <property type="entry name" value="HAD-SF-IA-v3"/>
    <property type="match status" value="1"/>
</dbReference>
<dbReference type="AlphaFoldDB" id="A0A140L0K1"/>
<dbReference type="InterPro" id="IPR023214">
    <property type="entry name" value="HAD_sf"/>
</dbReference>
<dbReference type="NCBIfam" id="TIGR01549">
    <property type="entry name" value="HAD-SF-IA-v1"/>
    <property type="match status" value="1"/>
</dbReference>
<dbReference type="SFLD" id="SFLDS00003">
    <property type="entry name" value="Haloacid_Dehalogenase"/>
    <property type="match status" value="1"/>
</dbReference>
<comment type="caution">
    <text evidence="1">The sequence shown here is derived from an EMBL/GenBank/DDBJ whole genome shotgun (WGS) entry which is preliminary data.</text>
</comment>
<dbReference type="EC" id="3.1.3.-" evidence="1"/>
<dbReference type="PANTHER" id="PTHR18901:SF38">
    <property type="entry name" value="PSEUDOURIDINE-5'-PHOSPHATASE"/>
    <property type="match status" value="1"/>
</dbReference>
<dbReference type="GO" id="GO:0016791">
    <property type="term" value="F:phosphatase activity"/>
    <property type="evidence" value="ECO:0007669"/>
    <property type="project" value="TreeGrafter"/>
</dbReference>
<keyword evidence="1" id="KW-0378">Hydrolase</keyword>
<dbReference type="SFLD" id="SFLDG01129">
    <property type="entry name" value="C1.5:_HAD__Beta-PGM__Phosphata"/>
    <property type="match status" value="1"/>
</dbReference>
<dbReference type="InterPro" id="IPR023198">
    <property type="entry name" value="PGP-like_dom2"/>
</dbReference>
<evidence type="ECO:0000313" key="1">
    <source>
        <dbReference type="EMBL" id="KXG74076.1"/>
    </source>
</evidence>
<dbReference type="RefSeq" id="WP_068557578.1">
    <property type="nucleotide sequence ID" value="NZ_LOEE01000064.1"/>
</dbReference>
<dbReference type="OrthoDB" id="9797743at2"/>
<proteinExistence type="predicted"/>
<dbReference type="PRINTS" id="PR00413">
    <property type="entry name" value="HADHALOGNASE"/>
</dbReference>
<protein>
    <submittedName>
        <fullName evidence="1">Phosphorylated carbohydrates phosphatase</fullName>
        <ecNumber evidence="1">3.1.3.-</ecNumber>
    </submittedName>
</protein>
<dbReference type="STRING" id="520762.AN619_25910"/>
<gene>
    <name evidence="1" type="ORF">AN619_25910</name>
</gene>
<dbReference type="CDD" id="cd07505">
    <property type="entry name" value="HAD_BPGM-like"/>
    <property type="match status" value="1"/>
</dbReference>
<dbReference type="InterPro" id="IPR036412">
    <property type="entry name" value="HAD-like_sf"/>
</dbReference>
<sequence length="214" mass="24783">MFYNVQGVIFDLDGTLVDSMWIWKQIDIEYLEKRGIVLPDDLQKEVEGMSFTETAQYFKERFSLPDTIEEIKGEWTAMAKDFYANKIPLKRGVISFLEYLRGNNIKTGIGTSNDRDLAEAVLKRHNILHYFDTIRTSCEVKKGKPHPDVFLKVAEDLKVKPEKCLVFEDTYAGVLAAKRAGMQVFAIADEYSFPYKRDICLLADRYIEHYEEIA</sequence>
<keyword evidence="2" id="KW-1185">Reference proteome</keyword>
<evidence type="ECO:0000313" key="2">
    <source>
        <dbReference type="Proteomes" id="UP000070456"/>
    </source>
</evidence>
<dbReference type="SFLD" id="SFLDG01135">
    <property type="entry name" value="C1.5.6:_HAD__Beta-PGM__Phospha"/>
    <property type="match status" value="1"/>
</dbReference>
<accession>A0A140L0K1</accession>
<dbReference type="Pfam" id="PF13419">
    <property type="entry name" value="HAD_2"/>
    <property type="match status" value="1"/>
</dbReference>
<dbReference type="Gene3D" id="3.40.50.1000">
    <property type="entry name" value="HAD superfamily/HAD-like"/>
    <property type="match status" value="1"/>
</dbReference>
<dbReference type="EMBL" id="LOEE01000064">
    <property type="protein sequence ID" value="KXG74076.1"/>
    <property type="molecule type" value="Genomic_DNA"/>
</dbReference>
<dbReference type="Gene3D" id="1.10.150.240">
    <property type="entry name" value="Putative phosphatase, domain 2"/>
    <property type="match status" value="1"/>
</dbReference>